<name>A0A4Y9F1W5_9MICC</name>
<feature type="signal peptide" evidence="1">
    <location>
        <begin position="1"/>
        <end position="24"/>
    </location>
</feature>
<dbReference type="RefSeq" id="WP_135013835.1">
    <property type="nucleotide sequence ID" value="NZ_JADGLK010000055.1"/>
</dbReference>
<evidence type="ECO:0008006" key="4">
    <source>
        <dbReference type="Google" id="ProtNLM"/>
    </source>
</evidence>
<keyword evidence="1" id="KW-0732">Signal</keyword>
<proteinExistence type="predicted"/>
<evidence type="ECO:0000313" key="3">
    <source>
        <dbReference type="Proteomes" id="UP000297951"/>
    </source>
</evidence>
<evidence type="ECO:0000256" key="1">
    <source>
        <dbReference type="SAM" id="SignalP"/>
    </source>
</evidence>
<organism evidence="2 3">
    <name type="scientific">Rothia nasimurium</name>
    <dbReference type="NCBI Taxonomy" id="85336"/>
    <lineage>
        <taxon>Bacteria</taxon>
        <taxon>Bacillati</taxon>
        <taxon>Actinomycetota</taxon>
        <taxon>Actinomycetes</taxon>
        <taxon>Micrococcales</taxon>
        <taxon>Micrococcaceae</taxon>
        <taxon>Rothia</taxon>
    </lineage>
</organism>
<reference evidence="2 3" key="1">
    <citation type="submission" date="2019-03" db="EMBL/GenBank/DDBJ databases">
        <title>Diversity of the mouse oral microbiome.</title>
        <authorList>
            <person name="Joseph S."/>
            <person name="Aduse-Opoku J."/>
            <person name="Curtis M."/>
            <person name="Wade W."/>
            <person name="Hashim A."/>
        </authorList>
    </citation>
    <scope>NUCLEOTIDE SEQUENCE [LARGE SCALE GENOMIC DNA]</scope>
    <source>
        <strain evidence="3">irhom_31</strain>
    </source>
</reference>
<protein>
    <recommendedName>
        <fullName evidence="4">DUF3168 domain-containing protein</fullName>
    </recommendedName>
</protein>
<evidence type="ECO:0000313" key="2">
    <source>
        <dbReference type="EMBL" id="TFU20537.1"/>
    </source>
</evidence>
<dbReference type="AlphaFoldDB" id="A0A4Y9F1W5"/>
<accession>A0A4Y9F1W5</accession>
<gene>
    <name evidence="2" type="ORF">E4U03_11315</name>
</gene>
<dbReference type="EMBL" id="SPQC01000055">
    <property type="protein sequence ID" value="TFU20537.1"/>
    <property type="molecule type" value="Genomic_DNA"/>
</dbReference>
<sequence>MIVTKYLAALIKGLGLVPVSTVSAAKVPERFIFYQVVGANPLPSQSATVSERVSVNISAIAPRRAEAEADLQQVLQALTDSYEFDVSHAGASPSYLEVTALPVLLPAVSAADLSKQAYQYTMTATLIFQT</sequence>
<dbReference type="Proteomes" id="UP000297951">
    <property type="component" value="Unassembled WGS sequence"/>
</dbReference>
<feature type="chain" id="PRO_5021472168" description="DUF3168 domain-containing protein" evidence="1">
    <location>
        <begin position="25"/>
        <end position="130"/>
    </location>
</feature>
<comment type="caution">
    <text evidence="2">The sequence shown here is derived from an EMBL/GenBank/DDBJ whole genome shotgun (WGS) entry which is preliminary data.</text>
</comment>